<evidence type="ECO:0000256" key="1">
    <source>
        <dbReference type="ARBA" id="ARBA00061469"/>
    </source>
</evidence>
<sequence>MPTPSSNPPPELPPRSHSSACPDEWRASATPSSSWQTPAVAAAADHGDDSDGQEISMHGAGGGGEDTMMSPASTSSTPHHHQSTIDDDIDSRSNTESPRPDSRSGLGTAETTPGPDHHHHHQHHLDSDALPPSSSTKTADDETEEDDNRTPRRNRRSRDQVRDAQTSHSATTSFEGVAPSTLADCDKAEAGSSSIMSRRIQHEYCNPPMGYDFSNARITPTSYSSFLRPGSKFHGTQQSERQIYDVQVEIKYVDLKESFLCGYLKIQGLTEDNPTLTTYFEGEIIGSKYHFITKHDSWGATEKIDLNHWNKFTAFRPYSKHARKGPVHIPDLHNKENIFMRWKEHFLVPDHRVRTINGASFEGFYYICFNQREGGISGIYFHSRSEKFQQLELKHVEDRGCFGAMEFR</sequence>
<feature type="compositionally biased region" description="Polar residues" evidence="2">
    <location>
        <begin position="163"/>
        <end position="174"/>
    </location>
</feature>
<accession>A0ABR1QMV3</accession>
<dbReference type="EMBL" id="JAQQWE010000003">
    <property type="protein sequence ID" value="KAK7959672.1"/>
    <property type="molecule type" value="Genomic_DNA"/>
</dbReference>
<dbReference type="PANTHER" id="PTHR14534">
    <property type="entry name" value="VACUOLAR IMPORT AND DEGRADATION PROTEIN 24"/>
    <property type="match status" value="1"/>
</dbReference>
<comment type="caution">
    <text evidence="3">The sequence shown here is derived from an EMBL/GenBank/DDBJ whole genome shotgun (WGS) entry which is preliminary data.</text>
</comment>
<dbReference type="Proteomes" id="UP001391051">
    <property type="component" value="Unassembled WGS sequence"/>
</dbReference>
<comment type="similarity">
    <text evidence="1">Belongs to the GID4/VID24 family.</text>
</comment>
<dbReference type="InterPro" id="IPR018618">
    <property type="entry name" value="GID4/10-like"/>
</dbReference>
<dbReference type="GeneID" id="92073810"/>
<protein>
    <submittedName>
        <fullName evidence="3">Glucose-induced degradation protein 4-like protein</fullName>
    </submittedName>
</protein>
<dbReference type="PANTHER" id="PTHR14534:SF3">
    <property type="entry name" value="GID COMPLEX SUBUNIT 4 HOMOLOG"/>
    <property type="match status" value="1"/>
</dbReference>
<organism evidence="3 4">
    <name type="scientific">Apiospora aurea</name>
    <dbReference type="NCBI Taxonomy" id="335848"/>
    <lineage>
        <taxon>Eukaryota</taxon>
        <taxon>Fungi</taxon>
        <taxon>Dikarya</taxon>
        <taxon>Ascomycota</taxon>
        <taxon>Pezizomycotina</taxon>
        <taxon>Sordariomycetes</taxon>
        <taxon>Xylariomycetidae</taxon>
        <taxon>Amphisphaeriales</taxon>
        <taxon>Apiosporaceae</taxon>
        <taxon>Apiospora</taxon>
    </lineage>
</organism>
<evidence type="ECO:0000256" key="2">
    <source>
        <dbReference type="SAM" id="MobiDB-lite"/>
    </source>
</evidence>
<evidence type="ECO:0000313" key="4">
    <source>
        <dbReference type="Proteomes" id="UP001391051"/>
    </source>
</evidence>
<feature type="region of interest" description="Disordered" evidence="2">
    <location>
        <begin position="1"/>
        <end position="175"/>
    </location>
</feature>
<dbReference type="Pfam" id="PF09783">
    <property type="entry name" value="Vac_ImportDeg"/>
    <property type="match status" value="1"/>
</dbReference>
<dbReference type="RefSeq" id="XP_066703375.1">
    <property type="nucleotide sequence ID" value="XM_066840748.1"/>
</dbReference>
<gene>
    <name evidence="3" type="ORF">PG986_004526</name>
</gene>
<name>A0ABR1QMV3_9PEZI</name>
<reference evidence="3 4" key="1">
    <citation type="submission" date="2023-01" db="EMBL/GenBank/DDBJ databases">
        <title>Analysis of 21 Apiospora genomes using comparative genomics revels a genus with tremendous synthesis potential of carbohydrate active enzymes and secondary metabolites.</title>
        <authorList>
            <person name="Sorensen T."/>
        </authorList>
    </citation>
    <scope>NUCLEOTIDE SEQUENCE [LARGE SCALE GENOMIC DNA]</scope>
    <source>
        <strain evidence="3 4">CBS 24483</strain>
    </source>
</reference>
<feature type="compositionally biased region" description="Basic and acidic residues" evidence="2">
    <location>
        <begin position="90"/>
        <end position="102"/>
    </location>
</feature>
<evidence type="ECO:0000313" key="3">
    <source>
        <dbReference type="EMBL" id="KAK7959672.1"/>
    </source>
</evidence>
<proteinExistence type="inferred from homology"/>
<keyword evidence="4" id="KW-1185">Reference proteome</keyword>
<feature type="compositionally biased region" description="Pro residues" evidence="2">
    <location>
        <begin position="1"/>
        <end position="13"/>
    </location>
</feature>